<dbReference type="Gene3D" id="3.80.10.10">
    <property type="entry name" value="Ribonuclease Inhibitor"/>
    <property type="match status" value="4"/>
</dbReference>
<feature type="compositionally biased region" description="Pro residues" evidence="4">
    <location>
        <begin position="800"/>
        <end position="811"/>
    </location>
</feature>
<evidence type="ECO:0000256" key="5">
    <source>
        <dbReference type="SAM" id="Phobius"/>
    </source>
</evidence>
<feature type="region of interest" description="Disordered" evidence="4">
    <location>
        <begin position="854"/>
        <end position="880"/>
    </location>
</feature>
<dbReference type="InterPro" id="IPR001611">
    <property type="entry name" value="Leu-rich_rpt"/>
</dbReference>
<evidence type="ECO:0000256" key="6">
    <source>
        <dbReference type="SAM" id="SignalP"/>
    </source>
</evidence>
<dbReference type="EMBL" id="DS231908">
    <property type="protein sequence ID" value="EDS45577.1"/>
    <property type="molecule type" value="Genomic_DNA"/>
</dbReference>
<keyword evidence="3" id="KW-0677">Repeat</keyword>
<dbReference type="eggNOG" id="KOG0619">
    <property type="taxonomic scope" value="Eukaryota"/>
</dbReference>
<keyword evidence="5" id="KW-0472">Membrane</keyword>
<dbReference type="InterPro" id="IPR032675">
    <property type="entry name" value="LRR_dom_sf"/>
</dbReference>
<reference evidence="7" key="1">
    <citation type="submission" date="2007-03" db="EMBL/GenBank/DDBJ databases">
        <title>Annotation of Culex pipiens quinquefasciatus.</title>
        <authorList>
            <consortium name="The Broad Institute Genome Sequencing Platform"/>
            <person name="Atkinson P.W."/>
            <person name="Hemingway J."/>
            <person name="Christensen B.M."/>
            <person name="Higgs S."/>
            <person name="Kodira C."/>
            <person name="Hannick L."/>
            <person name="Megy K."/>
            <person name="O'Leary S."/>
            <person name="Pearson M."/>
            <person name="Haas B.J."/>
            <person name="Mauceli E."/>
            <person name="Wortman J.R."/>
            <person name="Lee N.H."/>
            <person name="Guigo R."/>
            <person name="Stanke M."/>
            <person name="Alvarado L."/>
            <person name="Amedeo P."/>
            <person name="Antoine C.H."/>
            <person name="Arensburger P."/>
            <person name="Bidwell S.L."/>
            <person name="Crawford M."/>
            <person name="Camaro F."/>
            <person name="Devon K."/>
            <person name="Engels R."/>
            <person name="Hammond M."/>
            <person name="Howarth C."/>
            <person name="Koehrsen M."/>
            <person name="Lawson D."/>
            <person name="Montgomery P."/>
            <person name="Nene V."/>
            <person name="Nusbaum C."/>
            <person name="Puiu D."/>
            <person name="Romero-Severson J."/>
            <person name="Severson D.W."/>
            <person name="Shumway M."/>
            <person name="Sisk P."/>
            <person name="Stolte C."/>
            <person name="Zeng Q."/>
            <person name="Eisenstadt E."/>
            <person name="Fraser-Liggett C."/>
            <person name="Strausberg R."/>
            <person name="Galagan J."/>
            <person name="Birren B."/>
            <person name="Collins F.H."/>
        </authorList>
    </citation>
    <scope>NUCLEOTIDE SEQUENCE [LARGE SCALE GENOMIC DNA]</scope>
    <source>
        <strain evidence="7">JHB</strain>
    </source>
</reference>
<proteinExistence type="predicted"/>
<keyword evidence="5" id="KW-1133">Transmembrane helix</keyword>
<dbReference type="OrthoDB" id="1574204at2759"/>
<name>B0WEF0_CULQU</name>
<dbReference type="PANTHER" id="PTHR24373:SF392">
    <property type="entry name" value="NEPHROCAN"/>
    <property type="match status" value="1"/>
</dbReference>
<protein>
    <submittedName>
        <fullName evidence="7">Leucine-rich repeat-containing protein 15</fullName>
    </submittedName>
</protein>
<evidence type="ECO:0000256" key="3">
    <source>
        <dbReference type="ARBA" id="ARBA00022737"/>
    </source>
</evidence>
<feature type="compositionally biased region" description="Low complexity" evidence="4">
    <location>
        <begin position="568"/>
        <end position="577"/>
    </location>
</feature>
<dbReference type="Pfam" id="PF13855">
    <property type="entry name" value="LRR_8"/>
    <property type="match status" value="4"/>
</dbReference>
<accession>B0WEF0</accession>
<dbReference type="HOGENOM" id="CLU_309780_0_0_1"/>
<feature type="chain" id="PRO_5011407894" evidence="6">
    <location>
        <begin position="23"/>
        <end position="880"/>
    </location>
</feature>
<organism>
    <name type="scientific">Culex quinquefasciatus</name>
    <name type="common">Southern house mosquito</name>
    <name type="synonym">Culex pungens</name>
    <dbReference type="NCBI Taxonomy" id="7176"/>
    <lineage>
        <taxon>Eukaryota</taxon>
        <taxon>Metazoa</taxon>
        <taxon>Ecdysozoa</taxon>
        <taxon>Arthropoda</taxon>
        <taxon>Hexapoda</taxon>
        <taxon>Insecta</taxon>
        <taxon>Pterygota</taxon>
        <taxon>Neoptera</taxon>
        <taxon>Endopterygota</taxon>
        <taxon>Diptera</taxon>
        <taxon>Nematocera</taxon>
        <taxon>Culicoidea</taxon>
        <taxon>Culicidae</taxon>
        <taxon>Culicinae</taxon>
        <taxon>Culicini</taxon>
        <taxon>Culex</taxon>
        <taxon>Culex</taxon>
    </lineage>
</organism>
<evidence type="ECO:0000256" key="4">
    <source>
        <dbReference type="SAM" id="MobiDB-lite"/>
    </source>
</evidence>
<dbReference type="InParanoid" id="B0WEF0"/>
<dbReference type="EnsemblMetazoa" id="CPIJ005191-RA">
    <property type="protein sequence ID" value="CPIJ005191-PA"/>
    <property type="gene ID" value="CPIJ005191"/>
</dbReference>
<keyword evidence="2 6" id="KW-0732">Signal</keyword>
<evidence type="ECO:0000256" key="2">
    <source>
        <dbReference type="ARBA" id="ARBA00022729"/>
    </source>
</evidence>
<dbReference type="InterPro" id="IPR003591">
    <property type="entry name" value="Leu-rich_rpt_typical-subtyp"/>
</dbReference>
<evidence type="ECO:0000313" key="8">
    <source>
        <dbReference type="EnsemblMetazoa" id="CPIJ005191-PA"/>
    </source>
</evidence>
<feature type="signal peptide" evidence="6">
    <location>
        <begin position="1"/>
        <end position="22"/>
    </location>
</feature>
<dbReference type="SMART" id="SM00369">
    <property type="entry name" value="LRR_TYP"/>
    <property type="match status" value="8"/>
</dbReference>
<dbReference type="PROSITE" id="PS51450">
    <property type="entry name" value="LRR"/>
    <property type="match status" value="3"/>
</dbReference>
<feature type="compositionally biased region" description="Polar residues" evidence="4">
    <location>
        <begin position="668"/>
        <end position="688"/>
    </location>
</feature>
<reference evidence="8" key="2">
    <citation type="submission" date="2021-02" db="UniProtKB">
        <authorList>
            <consortium name="EnsemblMetazoa"/>
        </authorList>
    </citation>
    <scope>IDENTIFICATION</scope>
    <source>
        <strain evidence="8">JHB</strain>
    </source>
</reference>
<dbReference type="Proteomes" id="UP000002320">
    <property type="component" value="Unassembled WGS sequence"/>
</dbReference>
<dbReference type="PANTHER" id="PTHR24373">
    <property type="entry name" value="SLIT RELATED LEUCINE-RICH REPEAT NEURONAL PROTEIN"/>
    <property type="match status" value="1"/>
</dbReference>
<feature type="compositionally biased region" description="Polar residues" evidence="4">
    <location>
        <begin position="638"/>
        <end position="660"/>
    </location>
</feature>
<evidence type="ECO:0000313" key="7">
    <source>
        <dbReference type="EMBL" id="EDS45577.1"/>
    </source>
</evidence>
<evidence type="ECO:0000313" key="9">
    <source>
        <dbReference type="Proteomes" id="UP000002320"/>
    </source>
</evidence>
<sequence length="880" mass="98038">MAFNPIIALFLALATLTTISYAAEEFCPEECHCGFESGNFFVDCSGLALTELPHFPDVNVQILDLSDNGFTYVPSQLAQFSNLRYLDMSSNLIASLPPGSFSGLGSLKQLNLAKNNISSWANIYPNELLQTVPSLEELSLAENHFTSFSSNDPSLVLLSLSLKYLDLGNCKITKIVGKEVIQGLPALEHLKLNGNPMHGMSDIRSTSLKTLDLSNCKLVSLQPTVFSGLESLTYVNLARNSRLSLSSNGNVTSLSLKRINLSNCNMDSIDLGGFPNLMTAVLRGNMIRHLTRDSFAANPLLENIDISSNSIGLVQSDTFRQLEHLKSLDLSFNMIPRIDGKTFKENVMLTHINLSRNFIARLQRLVATSLAHLNVSSCEILNIDPDALGAMPALIDLDLSNNLLAEEPQNIASDSLQTLDLSMCRLTTIRNTTFIGLPNLLRINLSGNRFTTTFRVNNRKDLRCISPDDFFGATWEAACRSVWYPQDMMGTTERIWTYFMLAILAFFGFFCLYSSIRRFIDSRRKMTAERERQDNIQELREIARENQIRLRQQAQLNAPDMRESRPPATRSAAQADAASFASLDELVLRGKRRKKRKQRQSTGDVRADTEADDDQAELRPSNRSRSENVLSVRGTIYQEPSDTLNRESTAIYQSPRSSNRVVVASVHVSPSESRASQTVALQRSSTPTGEELHYHSTDILGIDRTSSSVSQQPSNRSVTVSVYEPGSSIQSTRNPDHLQNFNDRSYENSPYAKRKVKPLQHINPNGSIEEITDFEQHDTSPYAKRRIKHMASFKGGQDRPPLPARPAPKMPDAPSEIVVVEDYFKSDPQKELGQDDLELEFAVVTVEDVQRPLIVDEGEGQGNSSSDGSIEVIPMRPKPT</sequence>
<dbReference type="VEuPathDB" id="VectorBase:CQUJHB004077"/>
<dbReference type="SUPFAM" id="SSF52058">
    <property type="entry name" value="L domain-like"/>
    <property type="match status" value="2"/>
</dbReference>
<dbReference type="KEGG" id="cqu:CpipJ_CPIJ005191"/>
<feature type="region of interest" description="Disordered" evidence="4">
    <location>
        <begin position="555"/>
        <end position="577"/>
    </location>
</feature>
<feature type="transmembrane region" description="Helical" evidence="5">
    <location>
        <begin position="495"/>
        <end position="516"/>
    </location>
</feature>
<dbReference type="SMART" id="SM00365">
    <property type="entry name" value="LRR_SD22"/>
    <property type="match status" value="5"/>
</dbReference>
<dbReference type="InterPro" id="IPR050328">
    <property type="entry name" value="Dev_Immune_Receptor"/>
</dbReference>
<gene>
    <name evidence="8" type="primary">6037144</name>
    <name evidence="7" type="ORF">CpipJ_CPIJ005191</name>
</gene>
<dbReference type="AlphaFoldDB" id="B0WEF0"/>
<dbReference type="STRING" id="7176.B0WEF0"/>
<evidence type="ECO:0000256" key="1">
    <source>
        <dbReference type="ARBA" id="ARBA00022614"/>
    </source>
</evidence>
<feature type="region of interest" description="Disordered" evidence="4">
    <location>
        <begin position="591"/>
        <end position="691"/>
    </location>
</feature>
<dbReference type="VEuPathDB" id="VectorBase:CPIJ005191"/>
<keyword evidence="9" id="KW-1185">Reference proteome</keyword>
<keyword evidence="1" id="KW-0433">Leucine-rich repeat</keyword>
<feature type="region of interest" description="Disordered" evidence="4">
    <location>
        <begin position="792"/>
        <end position="812"/>
    </location>
</feature>
<keyword evidence="5" id="KW-0812">Transmembrane</keyword>